<dbReference type="OrthoDB" id="5492415at2"/>
<dbReference type="Gene3D" id="1.10.10.60">
    <property type="entry name" value="Homeodomain-like"/>
    <property type="match status" value="2"/>
</dbReference>
<evidence type="ECO:0000313" key="7">
    <source>
        <dbReference type="Proteomes" id="UP000294850"/>
    </source>
</evidence>
<keyword evidence="4" id="KW-0812">Transmembrane</keyword>
<organism evidence="6 7">
    <name type="scientific">Dyadobacter psychrotolerans</name>
    <dbReference type="NCBI Taxonomy" id="2541721"/>
    <lineage>
        <taxon>Bacteria</taxon>
        <taxon>Pseudomonadati</taxon>
        <taxon>Bacteroidota</taxon>
        <taxon>Cytophagia</taxon>
        <taxon>Cytophagales</taxon>
        <taxon>Spirosomataceae</taxon>
        <taxon>Dyadobacter</taxon>
    </lineage>
</organism>
<dbReference type="PANTHER" id="PTHR43280:SF29">
    <property type="entry name" value="ARAC-FAMILY TRANSCRIPTIONAL REGULATOR"/>
    <property type="match status" value="1"/>
</dbReference>
<dbReference type="InterPro" id="IPR009057">
    <property type="entry name" value="Homeodomain-like_sf"/>
</dbReference>
<evidence type="ECO:0000313" key="6">
    <source>
        <dbReference type="EMBL" id="TDE17255.1"/>
    </source>
</evidence>
<dbReference type="SUPFAM" id="SSF46689">
    <property type="entry name" value="Homeodomain-like"/>
    <property type="match status" value="1"/>
</dbReference>
<keyword evidence="1" id="KW-0805">Transcription regulation</keyword>
<dbReference type="AlphaFoldDB" id="A0A4R5E0H2"/>
<feature type="transmembrane region" description="Helical" evidence="4">
    <location>
        <begin position="38"/>
        <end position="59"/>
    </location>
</feature>
<dbReference type="GO" id="GO:0043565">
    <property type="term" value="F:sequence-specific DNA binding"/>
    <property type="evidence" value="ECO:0007669"/>
    <property type="project" value="InterPro"/>
</dbReference>
<proteinExistence type="predicted"/>
<evidence type="ECO:0000259" key="5">
    <source>
        <dbReference type="PROSITE" id="PS01124"/>
    </source>
</evidence>
<dbReference type="PROSITE" id="PS01124">
    <property type="entry name" value="HTH_ARAC_FAMILY_2"/>
    <property type="match status" value="1"/>
</dbReference>
<feature type="transmembrane region" description="Helical" evidence="4">
    <location>
        <begin position="111"/>
        <end position="135"/>
    </location>
</feature>
<keyword evidence="4" id="KW-0472">Membrane</keyword>
<name>A0A4R5E0H2_9BACT</name>
<keyword evidence="7" id="KW-1185">Reference proteome</keyword>
<dbReference type="Proteomes" id="UP000294850">
    <property type="component" value="Unassembled WGS sequence"/>
</dbReference>
<dbReference type="GO" id="GO:0003700">
    <property type="term" value="F:DNA-binding transcription factor activity"/>
    <property type="evidence" value="ECO:0007669"/>
    <property type="project" value="InterPro"/>
</dbReference>
<keyword evidence="2" id="KW-0238">DNA-binding</keyword>
<sequence>MYFSFDFKSSMLLIFVLHAAVFSMLLLSKAIQNEHKPSYWLSAFIFFSGLYISPFMLGYAGWYSRQPYRDILFYFPFQQLFLLPPVLYIYVKTLLDESFTFNPRHFLHFLPWFGYFVYSLIVFVTDKAVLDYAYFYADGMDKDFSSWYQITGFISLATYSILCLRSYFTYKELSLQTVSFADAIMFGWIKRFLIALLMILILRGLFFILNPEWDQFGKKFWYYLSFSILVYYISISGYVNAIQSIFTLKTASVLAVSSPINEQEESQLLKTASFIDIDIEPWKNKLEALMINEKIYENPTLTLVDVAQQMETSPKRVSQIINQGYEMNFNDFVNLYRTLAVIEQIKSGNHSLLTLLAIAFECGFNSKSTFNRAFKKHTKLTPKEYLSQNYY</sequence>
<dbReference type="SMART" id="SM00342">
    <property type="entry name" value="HTH_ARAC"/>
    <property type="match status" value="1"/>
</dbReference>
<feature type="transmembrane region" description="Helical" evidence="4">
    <location>
        <begin position="71"/>
        <end position="91"/>
    </location>
</feature>
<feature type="domain" description="HTH araC/xylS-type" evidence="5">
    <location>
        <begin position="285"/>
        <end position="388"/>
    </location>
</feature>
<evidence type="ECO:0000256" key="1">
    <source>
        <dbReference type="ARBA" id="ARBA00023015"/>
    </source>
</evidence>
<accession>A0A4R5E0H2</accession>
<evidence type="ECO:0000256" key="2">
    <source>
        <dbReference type="ARBA" id="ARBA00023125"/>
    </source>
</evidence>
<dbReference type="Pfam" id="PF12833">
    <property type="entry name" value="HTH_18"/>
    <property type="match status" value="1"/>
</dbReference>
<comment type="caution">
    <text evidence="6">The sequence shown here is derived from an EMBL/GenBank/DDBJ whole genome shotgun (WGS) entry which is preliminary data.</text>
</comment>
<dbReference type="InterPro" id="IPR018060">
    <property type="entry name" value="HTH_AraC"/>
</dbReference>
<keyword evidence="3" id="KW-0804">Transcription</keyword>
<protein>
    <submittedName>
        <fullName evidence="6">AraC family transcriptional regulator</fullName>
    </submittedName>
</protein>
<feature type="transmembrane region" description="Helical" evidence="4">
    <location>
        <begin position="147"/>
        <end position="168"/>
    </location>
</feature>
<feature type="transmembrane region" description="Helical" evidence="4">
    <location>
        <begin position="220"/>
        <end position="239"/>
    </location>
</feature>
<evidence type="ECO:0000256" key="3">
    <source>
        <dbReference type="ARBA" id="ARBA00023163"/>
    </source>
</evidence>
<reference evidence="6 7" key="1">
    <citation type="submission" date="2019-03" db="EMBL/GenBank/DDBJ databases">
        <title>Dyadobacter AR-3-6 sp. nov., isolated from arctic soil.</title>
        <authorList>
            <person name="Chaudhary D.K."/>
        </authorList>
    </citation>
    <scope>NUCLEOTIDE SEQUENCE [LARGE SCALE GENOMIC DNA]</scope>
    <source>
        <strain evidence="6 7">AR-3-6</strain>
    </source>
</reference>
<dbReference type="EMBL" id="SMFL01000002">
    <property type="protein sequence ID" value="TDE17255.1"/>
    <property type="molecule type" value="Genomic_DNA"/>
</dbReference>
<feature type="transmembrane region" description="Helical" evidence="4">
    <location>
        <begin position="188"/>
        <end position="208"/>
    </location>
</feature>
<keyword evidence="4" id="KW-1133">Transmembrane helix</keyword>
<dbReference type="PANTHER" id="PTHR43280">
    <property type="entry name" value="ARAC-FAMILY TRANSCRIPTIONAL REGULATOR"/>
    <property type="match status" value="1"/>
</dbReference>
<evidence type="ECO:0000256" key="4">
    <source>
        <dbReference type="SAM" id="Phobius"/>
    </source>
</evidence>
<gene>
    <name evidence="6" type="ORF">E0F88_05010</name>
</gene>